<accession>A0A1H7RG27</accession>
<reference evidence="3" key="1">
    <citation type="submission" date="2016-10" db="EMBL/GenBank/DDBJ databases">
        <authorList>
            <person name="Varghese N."/>
        </authorList>
    </citation>
    <scope>NUCLEOTIDE SEQUENCE [LARGE SCALE GENOMIC DNA]</scope>
    <source>
        <strain evidence="3">DSM 45096 / BCRC 16803 / CGMCC 4.1857 / CIP 109030 / JCM 12277 / KCTC 19219 / NBRC 100920 / 33214</strain>
    </source>
</reference>
<evidence type="ECO:0000256" key="1">
    <source>
        <dbReference type="SAM" id="MobiDB-lite"/>
    </source>
</evidence>
<keyword evidence="3" id="KW-1185">Reference proteome</keyword>
<dbReference type="STRING" id="235985.SAMN05414137_110110"/>
<gene>
    <name evidence="2" type="ORF">SAMN05414137_110110</name>
</gene>
<evidence type="ECO:0000313" key="3">
    <source>
        <dbReference type="Proteomes" id="UP000183015"/>
    </source>
</evidence>
<name>A0A1H7RG27_STRJI</name>
<dbReference type="AlphaFoldDB" id="A0A1H7RG27"/>
<feature type="region of interest" description="Disordered" evidence="1">
    <location>
        <begin position="41"/>
        <end position="64"/>
    </location>
</feature>
<dbReference type="EMBL" id="FOAZ01000010">
    <property type="protein sequence ID" value="SEL59143.1"/>
    <property type="molecule type" value="Genomic_DNA"/>
</dbReference>
<organism evidence="2 3">
    <name type="scientific">Streptacidiphilus jiangxiensis</name>
    <dbReference type="NCBI Taxonomy" id="235985"/>
    <lineage>
        <taxon>Bacteria</taxon>
        <taxon>Bacillati</taxon>
        <taxon>Actinomycetota</taxon>
        <taxon>Actinomycetes</taxon>
        <taxon>Kitasatosporales</taxon>
        <taxon>Streptomycetaceae</taxon>
        <taxon>Streptacidiphilus</taxon>
    </lineage>
</organism>
<proteinExistence type="predicted"/>
<protein>
    <submittedName>
        <fullName evidence="2">Uncharacterized protein</fullName>
    </submittedName>
</protein>
<dbReference type="Proteomes" id="UP000183015">
    <property type="component" value="Unassembled WGS sequence"/>
</dbReference>
<sequence>MSDLGAVPWWLQQVGTWSLRGHPSPEGCFGVHVFAAPPQPVYRPGKRPRNLDPLRLPSSDCPPT</sequence>
<evidence type="ECO:0000313" key="2">
    <source>
        <dbReference type="EMBL" id="SEL59143.1"/>
    </source>
</evidence>